<evidence type="ECO:0000256" key="6">
    <source>
        <dbReference type="ARBA" id="ARBA00022845"/>
    </source>
</evidence>
<keyword evidence="5" id="KW-0862">Zinc</keyword>
<dbReference type="InterPro" id="IPR038129">
    <property type="entry name" value="Nanos_sf"/>
</dbReference>
<sequence length="198" mass="22703">MLKVFKFETLQTNLELIEICVPKMVSVQTTVDVQSAHVLSEDCFDMWHDYMNLGALLQRLCNKRQVDPEEPKQEPAAPWRIIQTQSSAETSSVSSLSDTSCSGSPADYCRFCKQNGETRQVYRSHALRSDDRKVTCPILRNYTCPICGATGDRAHTRKYCPQAQREDAARRLPAYKFWLNWKQWGSTTSAFWLPLCCH</sequence>
<dbReference type="GO" id="GO:0008270">
    <property type="term" value="F:zinc ion binding"/>
    <property type="evidence" value="ECO:0007669"/>
    <property type="project" value="UniProtKB-KW"/>
</dbReference>
<evidence type="ECO:0000313" key="11">
    <source>
        <dbReference type="Proteomes" id="UP000694383"/>
    </source>
</evidence>
<dbReference type="Pfam" id="PF05741">
    <property type="entry name" value="zf-nanos"/>
    <property type="match status" value="1"/>
</dbReference>
<evidence type="ECO:0000256" key="7">
    <source>
        <dbReference type="ARBA" id="ARBA00022884"/>
    </source>
</evidence>
<proteinExistence type="inferred from homology"/>
<dbReference type="PANTHER" id="PTHR12887">
    <property type="entry name" value="NANOS PROTEIN"/>
    <property type="match status" value="1"/>
</dbReference>
<dbReference type="Proteomes" id="UP000694383">
    <property type="component" value="Unplaced"/>
</dbReference>
<dbReference type="GO" id="GO:0005737">
    <property type="term" value="C:cytoplasm"/>
    <property type="evidence" value="ECO:0007669"/>
    <property type="project" value="UniProtKB-SubCell"/>
</dbReference>
<organism evidence="10 11">
    <name type="scientific">Oryzias sinensis</name>
    <name type="common">Chinese medaka</name>
    <dbReference type="NCBI Taxonomy" id="183150"/>
    <lineage>
        <taxon>Eukaryota</taxon>
        <taxon>Metazoa</taxon>
        <taxon>Chordata</taxon>
        <taxon>Craniata</taxon>
        <taxon>Vertebrata</taxon>
        <taxon>Euteleostomi</taxon>
        <taxon>Actinopterygii</taxon>
        <taxon>Neopterygii</taxon>
        <taxon>Teleostei</taxon>
        <taxon>Neoteleostei</taxon>
        <taxon>Acanthomorphata</taxon>
        <taxon>Ovalentaria</taxon>
        <taxon>Atherinomorphae</taxon>
        <taxon>Beloniformes</taxon>
        <taxon>Adrianichthyidae</taxon>
        <taxon>Oryziinae</taxon>
        <taxon>Oryzias</taxon>
    </lineage>
</organism>
<evidence type="ECO:0000256" key="4">
    <source>
        <dbReference type="ARBA" id="ARBA00022771"/>
    </source>
</evidence>
<keyword evidence="6 8" id="KW-0810">Translation regulation</keyword>
<keyword evidence="3" id="KW-0479">Metal-binding</keyword>
<keyword evidence="7 8" id="KW-0694">RNA-binding</keyword>
<name>A0A8C7YPY2_9TELE</name>
<keyword evidence="4 8" id="KW-0863">Zinc-finger</keyword>
<reference evidence="10" key="1">
    <citation type="submission" date="2025-08" db="UniProtKB">
        <authorList>
            <consortium name="Ensembl"/>
        </authorList>
    </citation>
    <scope>IDENTIFICATION</scope>
</reference>
<keyword evidence="2" id="KW-0963">Cytoplasm</keyword>
<feature type="domain" description="Nanos-type" evidence="9">
    <location>
        <begin position="108"/>
        <end position="162"/>
    </location>
</feature>
<dbReference type="GO" id="GO:0006417">
    <property type="term" value="P:regulation of translation"/>
    <property type="evidence" value="ECO:0007669"/>
    <property type="project" value="UniProtKB-UniRule"/>
</dbReference>
<evidence type="ECO:0000256" key="5">
    <source>
        <dbReference type="ARBA" id="ARBA00022833"/>
    </source>
</evidence>
<evidence type="ECO:0000313" key="10">
    <source>
        <dbReference type="Ensembl" id="ENSOSIP00000032058.1"/>
    </source>
</evidence>
<dbReference type="Gene3D" id="4.10.60.30">
    <property type="entry name" value="Nanos, RNA-binding domain"/>
    <property type="match status" value="1"/>
</dbReference>
<reference evidence="10" key="2">
    <citation type="submission" date="2025-09" db="UniProtKB">
        <authorList>
            <consortium name="Ensembl"/>
        </authorList>
    </citation>
    <scope>IDENTIFICATION</scope>
</reference>
<dbReference type="GO" id="GO:0003723">
    <property type="term" value="F:RNA binding"/>
    <property type="evidence" value="ECO:0007669"/>
    <property type="project" value="UniProtKB-UniRule"/>
</dbReference>
<keyword evidence="11" id="KW-1185">Reference proteome</keyword>
<dbReference type="InterPro" id="IPR008705">
    <property type="entry name" value="Nanos/Xcar2"/>
</dbReference>
<dbReference type="PROSITE" id="PS51522">
    <property type="entry name" value="ZF_NANOS"/>
    <property type="match status" value="1"/>
</dbReference>
<comment type="subcellular location">
    <subcellularLocation>
        <location evidence="1">Cytoplasm</location>
    </subcellularLocation>
</comment>
<evidence type="ECO:0000259" key="9">
    <source>
        <dbReference type="PROSITE" id="PS51522"/>
    </source>
</evidence>
<accession>A0A8C7YPY2</accession>
<evidence type="ECO:0000256" key="1">
    <source>
        <dbReference type="ARBA" id="ARBA00004496"/>
    </source>
</evidence>
<evidence type="ECO:0000256" key="8">
    <source>
        <dbReference type="PROSITE-ProRule" id="PRU00855"/>
    </source>
</evidence>
<comment type="similarity">
    <text evidence="8">Belongs to the nanos family.</text>
</comment>
<protein>
    <submittedName>
        <fullName evidence="10">Nanos homolog 2</fullName>
    </submittedName>
</protein>
<dbReference type="AlphaFoldDB" id="A0A8C7YPY2"/>
<dbReference type="GeneTree" id="ENSGT00950000183135"/>
<evidence type="ECO:0000256" key="2">
    <source>
        <dbReference type="ARBA" id="ARBA00022490"/>
    </source>
</evidence>
<evidence type="ECO:0000256" key="3">
    <source>
        <dbReference type="ARBA" id="ARBA00022723"/>
    </source>
</evidence>
<dbReference type="InterPro" id="IPR024161">
    <property type="entry name" value="Znf_nanos-typ"/>
</dbReference>
<dbReference type="Ensembl" id="ENSOSIT00000033788.1">
    <property type="protein sequence ID" value="ENSOSIP00000032058.1"/>
    <property type="gene ID" value="ENSOSIG00000016356.1"/>
</dbReference>